<dbReference type="AlphaFoldDB" id="A0A6V7TIN8"/>
<comment type="caution">
    <text evidence="1">The sequence shown here is derived from an EMBL/GenBank/DDBJ whole genome shotgun (WGS) entry which is preliminary data.</text>
</comment>
<name>A0A6V7TIN8_MELEN</name>
<evidence type="ECO:0000313" key="2">
    <source>
        <dbReference type="Proteomes" id="UP000580250"/>
    </source>
</evidence>
<sequence>MEPILFASPKHFVNGHVVKVGLKHNQLFVAYRDKTLLEIWSVNCYIPSSWQQLFKQEYHDLFYAKCTLSIEQNAIFVLVAAFFGRDGGVCILRYDLDNHLLEEFSLDSEEAYKFEEVTLERVGLVCGHKERQLFLYDRTMVTGQIPFWNIYLNEEKMTFCVNSLPILDQENICEDCTRFPVVIDGDKRTALRISNDYKVFIYNSDRESWELFNVDDGKSGLDLSYFAVRGLNETFGRNWHRITVIESKLSIFVDGDFCFFKVLRNGEHFFFKFTISMKECTYRLEHCGCISLDKRLETLCFLSCSKLKIAFVNKHIVGFVAIQPPELREICFWAIQKEYFVKRASDNLWEGGKTEKELRKILSINSNLKLID</sequence>
<gene>
    <name evidence="1" type="ORF">MENT_LOCUS86</name>
</gene>
<dbReference type="OrthoDB" id="5800475at2759"/>
<dbReference type="Proteomes" id="UP000580250">
    <property type="component" value="Unassembled WGS sequence"/>
</dbReference>
<organism evidence="1 2">
    <name type="scientific">Meloidogyne enterolobii</name>
    <name type="common">Root-knot nematode worm</name>
    <name type="synonym">Meloidogyne mayaguensis</name>
    <dbReference type="NCBI Taxonomy" id="390850"/>
    <lineage>
        <taxon>Eukaryota</taxon>
        <taxon>Metazoa</taxon>
        <taxon>Ecdysozoa</taxon>
        <taxon>Nematoda</taxon>
        <taxon>Chromadorea</taxon>
        <taxon>Rhabditida</taxon>
        <taxon>Tylenchina</taxon>
        <taxon>Tylenchomorpha</taxon>
        <taxon>Tylenchoidea</taxon>
        <taxon>Meloidogynidae</taxon>
        <taxon>Meloidogyninae</taxon>
        <taxon>Meloidogyne</taxon>
    </lineage>
</organism>
<accession>A0A6V7TIN8</accession>
<evidence type="ECO:0000313" key="1">
    <source>
        <dbReference type="EMBL" id="CAD2122233.1"/>
    </source>
</evidence>
<proteinExistence type="predicted"/>
<protein>
    <submittedName>
        <fullName evidence="1">Uncharacterized protein</fullName>
    </submittedName>
</protein>
<reference evidence="1 2" key="1">
    <citation type="submission" date="2020-08" db="EMBL/GenBank/DDBJ databases">
        <authorList>
            <person name="Koutsovoulos G."/>
            <person name="Danchin GJ E."/>
        </authorList>
    </citation>
    <scope>NUCLEOTIDE SEQUENCE [LARGE SCALE GENOMIC DNA]</scope>
</reference>
<dbReference type="EMBL" id="CAJEWN010000001">
    <property type="protein sequence ID" value="CAD2122233.1"/>
    <property type="molecule type" value="Genomic_DNA"/>
</dbReference>